<keyword evidence="2" id="KW-1185">Reference proteome</keyword>
<gene>
    <name evidence="1" type="ORF">G2W53_012333</name>
</gene>
<name>A0A834WNG8_9FABA</name>
<protein>
    <submittedName>
        <fullName evidence="1">Uncharacterized protein</fullName>
    </submittedName>
</protein>
<dbReference type="Proteomes" id="UP000634136">
    <property type="component" value="Unassembled WGS sequence"/>
</dbReference>
<dbReference type="AlphaFoldDB" id="A0A834WNG8"/>
<evidence type="ECO:0000313" key="2">
    <source>
        <dbReference type="Proteomes" id="UP000634136"/>
    </source>
</evidence>
<sequence length="30" mass="3253">MVYAEHLAVAATAIGCEILWKSKAVEHPTL</sequence>
<dbReference type="EMBL" id="JAAIUW010000005">
    <property type="protein sequence ID" value="KAF7830000.1"/>
    <property type="molecule type" value="Genomic_DNA"/>
</dbReference>
<reference evidence="1" key="1">
    <citation type="submission" date="2020-09" db="EMBL/GenBank/DDBJ databases">
        <title>Genome-Enabled Discovery of Anthraquinone Biosynthesis in Senna tora.</title>
        <authorList>
            <person name="Kang S.-H."/>
            <person name="Pandey R.P."/>
            <person name="Lee C.-M."/>
            <person name="Sim J.-S."/>
            <person name="Jeong J.-T."/>
            <person name="Choi B.-S."/>
            <person name="Jung M."/>
            <person name="Ginzburg D."/>
            <person name="Zhao K."/>
            <person name="Won S.Y."/>
            <person name="Oh T.-J."/>
            <person name="Yu Y."/>
            <person name="Kim N.-H."/>
            <person name="Lee O.R."/>
            <person name="Lee T.-H."/>
            <person name="Bashyal P."/>
            <person name="Kim T.-S."/>
            <person name="Lee W.-H."/>
            <person name="Kawkins C."/>
            <person name="Kim C.-K."/>
            <person name="Kim J.S."/>
            <person name="Ahn B.O."/>
            <person name="Rhee S.Y."/>
            <person name="Sohng J.K."/>
        </authorList>
    </citation>
    <scope>NUCLEOTIDE SEQUENCE</scope>
    <source>
        <tissue evidence="1">Leaf</tissue>
    </source>
</reference>
<comment type="caution">
    <text evidence="1">The sequence shown here is derived from an EMBL/GenBank/DDBJ whole genome shotgun (WGS) entry which is preliminary data.</text>
</comment>
<proteinExistence type="predicted"/>
<accession>A0A834WNG8</accession>
<organism evidence="1 2">
    <name type="scientific">Senna tora</name>
    <dbReference type="NCBI Taxonomy" id="362788"/>
    <lineage>
        <taxon>Eukaryota</taxon>
        <taxon>Viridiplantae</taxon>
        <taxon>Streptophyta</taxon>
        <taxon>Embryophyta</taxon>
        <taxon>Tracheophyta</taxon>
        <taxon>Spermatophyta</taxon>
        <taxon>Magnoliopsida</taxon>
        <taxon>eudicotyledons</taxon>
        <taxon>Gunneridae</taxon>
        <taxon>Pentapetalae</taxon>
        <taxon>rosids</taxon>
        <taxon>fabids</taxon>
        <taxon>Fabales</taxon>
        <taxon>Fabaceae</taxon>
        <taxon>Caesalpinioideae</taxon>
        <taxon>Cassia clade</taxon>
        <taxon>Senna</taxon>
    </lineage>
</organism>
<evidence type="ECO:0000313" key="1">
    <source>
        <dbReference type="EMBL" id="KAF7830000.1"/>
    </source>
</evidence>